<keyword evidence="5" id="KW-0238">DNA-binding</keyword>
<evidence type="ECO:0000313" key="10">
    <source>
        <dbReference type="Proteomes" id="UP000240830"/>
    </source>
</evidence>
<dbReference type="PANTHER" id="PTHR12708:SF0">
    <property type="entry name" value="DNA POLYMERASE EPSILON SUBUNIT 2"/>
    <property type="match status" value="1"/>
</dbReference>
<evidence type="ECO:0000259" key="8">
    <source>
        <dbReference type="Pfam" id="PF04042"/>
    </source>
</evidence>
<dbReference type="STRING" id="1246581.A0A2H9TGF4"/>
<evidence type="ECO:0000256" key="7">
    <source>
        <dbReference type="ARBA" id="ARBA00032930"/>
    </source>
</evidence>
<dbReference type="EMBL" id="MTSL01000205">
    <property type="protein sequence ID" value="PJF16872.1"/>
    <property type="molecule type" value="Genomic_DNA"/>
</dbReference>
<evidence type="ECO:0000313" key="9">
    <source>
        <dbReference type="EMBL" id="PJF16872.1"/>
    </source>
</evidence>
<dbReference type="PANTHER" id="PTHR12708">
    <property type="entry name" value="DNA POLYMERASE EPSILON SUBUNIT B"/>
    <property type="match status" value="1"/>
</dbReference>
<accession>A0A2H9TGF4</accession>
<keyword evidence="4" id="KW-0235">DNA replication</keyword>
<organism evidence="9 10">
    <name type="scientific">Paramicrosporidium saccamoebae</name>
    <dbReference type="NCBI Taxonomy" id="1246581"/>
    <lineage>
        <taxon>Eukaryota</taxon>
        <taxon>Fungi</taxon>
        <taxon>Fungi incertae sedis</taxon>
        <taxon>Cryptomycota</taxon>
        <taxon>Cryptomycota incertae sedis</taxon>
        <taxon>Paramicrosporidium</taxon>
    </lineage>
</organism>
<dbReference type="InterPro" id="IPR016266">
    <property type="entry name" value="POLE2"/>
</dbReference>
<keyword evidence="6" id="KW-0539">Nucleus</keyword>
<comment type="caution">
    <text evidence="9">The sequence shown here is derived from an EMBL/GenBank/DDBJ whole genome shotgun (WGS) entry which is preliminary data.</text>
</comment>
<evidence type="ECO:0000256" key="5">
    <source>
        <dbReference type="ARBA" id="ARBA00023125"/>
    </source>
</evidence>
<feature type="domain" description="DNA polymerase alpha/delta/epsilon subunit B" evidence="8">
    <location>
        <begin position="214"/>
        <end position="416"/>
    </location>
</feature>
<sequence>MAGLHYLGRPTLVDYNALSSVIEGMLKLNVSEDGTGKALAKNFIHVINAHDTPRWDYDPHQKLFSLAYSKVTMFRRHYEVLKQRLLRAEQFRGLMSIKAIKGQKTLDRKLLFGVLSFIEEGRLYLEDLEDNIRLDLTNVDSFVPALYTETSMVVVGGSPNGDCFTVEFISPPPLESRAQSTETISYPNLLAGSAIADSMLQFRALEKEYMDAAVVILSDVWLDCARTLAKVEMLFRGFESATVPAAFVIMGPFVSNLHRGTPALGALHRVLSNLAAMIHRYPTICRQSKFILVPALDDPLAPKILPRPPLPIELLEPFKHYSIDCVFASNPARLYIFTKEILLFRRDCTVALKKNLIPELSRDTTDQCGTFRAVLEQAHLCALSLAIQPRAWEYDHALRVYPSPDFLVIGERSRPTASRETDDCLGINPGSFATSEFSFALLYPMLGKIEAWYCSLSITNPSIVNNKDPVD</sequence>
<evidence type="ECO:0000256" key="2">
    <source>
        <dbReference type="ARBA" id="ARBA00009560"/>
    </source>
</evidence>
<name>A0A2H9TGF4_9FUNG</name>
<dbReference type="InterPro" id="IPR007185">
    <property type="entry name" value="DNA_pol_a/d/e_bsu"/>
</dbReference>
<keyword evidence="10" id="KW-1185">Reference proteome</keyword>
<dbReference type="Pfam" id="PF04042">
    <property type="entry name" value="DNA_pol_E_B"/>
    <property type="match status" value="1"/>
</dbReference>
<gene>
    <name evidence="9" type="ORF">PSACC_03320</name>
</gene>
<dbReference type="OrthoDB" id="10254730at2759"/>
<evidence type="ECO:0000256" key="3">
    <source>
        <dbReference type="ARBA" id="ARBA00016011"/>
    </source>
</evidence>
<dbReference type="GO" id="GO:0003677">
    <property type="term" value="F:DNA binding"/>
    <property type="evidence" value="ECO:0007669"/>
    <property type="project" value="UniProtKB-KW"/>
</dbReference>
<proteinExistence type="inferred from homology"/>
<dbReference type="Proteomes" id="UP000240830">
    <property type="component" value="Unassembled WGS sequence"/>
</dbReference>
<dbReference type="GO" id="GO:0006261">
    <property type="term" value="P:DNA-templated DNA replication"/>
    <property type="evidence" value="ECO:0007669"/>
    <property type="project" value="InterPro"/>
</dbReference>
<evidence type="ECO:0000256" key="4">
    <source>
        <dbReference type="ARBA" id="ARBA00022705"/>
    </source>
</evidence>
<evidence type="ECO:0000256" key="1">
    <source>
        <dbReference type="ARBA" id="ARBA00004123"/>
    </source>
</evidence>
<dbReference type="PIRSF" id="PIRSF000799">
    <property type="entry name" value="DNA_pol_eps_2"/>
    <property type="match status" value="1"/>
</dbReference>
<comment type="subcellular location">
    <subcellularLocation>
        <location evidence="1">Nucleus</location>
    </subcellularLocation>
</comment>
<comment type="similarity">
    <text evidence="2">Belongs to the DNA polymerase epsilon subunit B family.</text>
</comment>
<dbReference type="GO" id="GO:0042276">
    <property type="term" value="P:error-prone translesion synthesis"/>
    <property type="evidence" value="ECO:0007669"/>
    <property type="project" value="TreeGrafter"/>
</dbReference>
<dbReference type="Gene3D" id="3.60.21.60">
    <property type="match status" value="1"/>
</dbReference>
<dbReference type="GO" id="GO:0008622">
    <property type="term" value="C:epsilon DNA polymerase complex"/>
    <property type="evidence" value="ECO:0007669"/>
    <property type="project" value="InterPro"/>
</dbReference>
<dbReference type="AlphaFoldDB" id="A0A2H9TGF4"/>
<protein>
    <recommendedName>
        <fullName evidence="3">DNA polymerase epsilon subunit B</fullName>
    </recommendedName>
    <alternativeName>
        <fullName evidence="7">DNA polymerase II subunit 2</fullName>
    </alternativeName>
</protein>
<reference evidence="9 10" key="1">
    <citation type="submission" date="2016-10" db="EMBL/GenBank/DDBJ databases">
        <title>The genome of Paramicrosporidium saccamoebae is the missing link in understanding Cryptomycota and Microsporidia evolution.</title>
        <authorList>
            <person name="Quandt C.A."/>
            <person name="Beaudet D."/>
            <person name="Corsaro D."/>
            <person name="Michel R."/>
            <person name="Corradi N."/>
            <person name="James T."/>
        </authorList>
    </citation>
    <scope>NUCLEOTIDE SEQUENCE [LARGE SCALE GENOMIC DNA]</scope>
    <source>
        <strain evidence="9 10">KSL3</strain>
    </source>
</reference>
<evidence type="ECO:0000256" key="6">
    <source>
        <dbReference type="ARBA" id="ARBA00023242"/>
    </source>
</evidence>